<name>A0ACD5A756_9ACTN</name>
<gene>
    <name evidence="1" type="ORF">V2W30_05835</name>
</gene>
<evidence type="ECO:0000313" key="1">
    <source>
        <dbReference type="EMBL" id="WWQ62920.1"/>
    </source>
</evidence>
<reference evidence="1" key="1">
    <citation type="journal article" date="2025" name="Int. J. Syst. Evol. Microbiol.">
        <title>Streptomyces citrinus sp. nov., with yellow diffusible pigment.</title>
        <authorList>
            <person name="He Y."/>
            <person name="Yang E."/>
            <person name="Xu J."/>
            <person name="Sun Y."/>
            <person name="Sun L."/>
        </authorList>
    </citation>
    <scope>NUCLEOTIDE SEQUENCE</scope>
    <source>
        <strain evidence="1">Q6</strain>
    </source>
</reference>
<dbReference type="Proteomes" id="UP001432251">
    <property type="component" value="Chromosome"/>
</dbReference>
<organism evidence="1 2">
    <name type="scientific">Streptomyces citrinus</name>
    <dbReference type="NCBI Taxonomy" id="3118173"/>
    <lineage>
        <taxon>Bacteria</taxon>
        <taxon>Bacillati</taxon>
        <taxon>Actinomycetota</taxon>
        <taxon>Actinomycetes</taxon>
        <taxon>Kitasatosporales</taxon>
        <taxon>Streptomycetaceae</taxon>
        <taxon>Streptomyces</taxon>
    </lineage>
</organism>
<accession>A0ACD5A756</accession>
<evidence type="ECO:0000313" key="2">
    <source>
        <dbReference type="Proteomes" id="UP001432251"/>
    </source>
</evidence>
<proteinExistence type="predicted"/>
<protein>
    <submittedName>
        <fullName evidence="1">Rieske (2Fe-2S) protein</fullName>
    </submittedName>
</protein>
<sequence length="152" mass="15018">MTASQETAPLGPTPSRRSVVAAVGAVGIAAALTACGSGSDDDTSTPAGDASSGGGEKGQELAKTADIPEGGGKIFADAGVVVTQPTKGQFKGFTNICTHKQCPVTKVEDGTINCPCHGSKFSIEDGSVKHGPATQGLGEKKITTSGDSISLA</sequence>
<dbReference type="EMBL" id="CP146022">
    <property type="protein sequence ID" value="WWQ62920.1"/>
    <property type="molecule type" value="Genomic_DNA"/>
</dbReference>
<keyword evidence="2" id="KW-1185">Reference proteome</keyword>